<evidence type="ECO:0000256" key="1">
    <source>
        <dbReference type="ARBA" id="ARBA00022723"/>
    </source>
</evidence>
<sequence>MSSLQFETEDAVDDIRCNMADGSYAVIQAKRTCGNDKHLVATVDQWVRQLSSLGDGDRIAIVVRNPKGPIKHLKEALDNNRADFPRSPTQQMIEALNVLSARMPESIEIRDKDKLIKQAYCIEARTEKEGDSHFDIAVALLDGVVVERGFGIVAVKILQRNFQEGAATGVGSTVKDWIRWFQAGGLQPRPNASGSPGQQEAAEVAARSEFLKETKKLADKLHYSLLADDLPVLEVPDLARTFQASITGNKEGAGENRLLISIARRWRRFFLVGLPGSGKSVAVRQIAAHWADQPGAPLPIVVSLKRVAENVIEPTDVTLDLLIDVAISGRSSEQKILLKRAMLESIGNGSAAIIMDGLDECRSLAGVVSIGIQQIIGRLHGCNAVIVTGRESSLLAAQKLNLPTARLTEPAFLETNMARLLSAIADLRIPEDEREFWLAEKKRNLSASKAQHPDIWSVPLLATMLTLLSATTDNASLPANRAKILYLVIQTSIRKWELGRGIEPPGGWNDKLNSAKLLDGFATIGHAINHASSSSSADVDLALLSMLSKRWAAPRGEAEFVAPDIRWFWDQNVGVFVAIDSGRATSARSRQFIEIAEAIWASQQEKQDVILWLTEMVRDSGMQEAVVLAAGLSPEVAEALLDVLSREEDINSKLQVMSWLLLSQENEITLPITRLKILIEMACDIYSAFLTGEVSANQMTDEPSGAGKTGRLRYERVNRQLEFDGPGWKQISHLAQVPIPSELRPVRDTRFAKLEIDTYKRNVLSALTALTDAGTDGAPLTPVQAHAVRTLFQEELAHEDGGVLQVSRRSFRITSRPVTQLSGHYSAGLLAVKYLDELGPSVYGHLKTLAKSGPASKYFEIARPLRLAGVEIEGTWTSSKAFKQLQEAFGDDDFWDGILEPISQISKLGIPAPPACTDRSWRMPDLVALFETIGIAEVGIQDYRFAIDFDSEHLALWLGTFANVCGIDSSACAQQAIQVLDDEAELRLYTYDFLFTSLNHPDPEPLAASTDDIRTLVSIISEARSDWMASTAAMLLCNLADVRALPHLAQLSNDLPSDRGRLTTAALILSSPDPVQAAGQMYESGNPVIRCGVAMAVSMMASDEPGLSHLRQLLLSDEDATVRWYTVVDDSAYTEAGADYWSCPVCAGINGIESSDCGHCDTGSKSI</sequence>
<comment type="caution">
    <text evidence="5">The sequence shown here is derived from an EMBL/GenBank/DDBJ whole genome shotgun (WGS) entry which is preliminary data.</text>
</comment>
<name>A0A917XEC8_9ACTN</name>
<organism evidence="5 6">
    <name type="scientific">Streptomyces fuscichromogenes</name>
    <dbReference type="NCBI Taxonomy" id="1324013"/>
    <lineage>
        <taxon>Bacteria</taxon>
        <taxon>Bacillati</taxon>
        <taxon>Actinomycetota</taxon>
        <taxon>Actinomycetes</taxon>
        <taxon>Kitasatosporales</taxon>
        <taxon>Streptomycetaceae</taxon>
        <taxon>Streptomyces</taxon>
    </lineage>
</organism>
<accession>A0A917XEC8</accession>
<dbReference type="GO" id="GO:0008270">
    <property type="term" value="F:zinc ion binding"/>
    <property type="evidence" value="ECO:0007669"/>
    <property type="project" value="UniProtKB-KW"/>
</dbReference>
<evidence type="ECO:0000313" key="6">
    <source>
        <dbReference type="Proteomes" id="UP000653411"/>
    </source>
</evidence>
<dbReference type="PROSITE" id="PS01358">
    <property type="entry name" value="ZF_RANBP2_1"/>
    <property type="match status" value="1"/>
</dbReference>
<protein>
    <recommendedName>
        <fullName evidence="4">NACHT domain-containing protein</fullName>
    </recommendedName>
</protein>
<reference evidence="5" key="2">
    <citation type="submission" date="2020-09" db="EMBL/GenBank/DDBJ databases">
        <authorList>
            <person name="Sun Q."/>
            <person name="Zhou Y."/>
        </authorList>
    </citation>
    <scope>NUCLEOTIDE SEQUENCE</scope>
    <source>
        <strain evidence="5">CGMCC 4.7110</strain>
    </source>
</reference>
<dbReference type="SUPFAM" id="SSF48371">
    <property type="entry name" value="ARM repeat"/>
    <property type="match status" value="1"/>
</dbReference>
<evidence type="ECO:0000313" key="5">
    <source>
        <dbReference type="EMBL" id="GGN16331.1"/>
    </source>
</evidence>
<keyword evidence="2" id="KW-0863">Zinc-finger</keyword>
<keyword evidence="6" id="KW-1185">Reference proteome</keyword>
<evidence type="ECO:0000256" key="3">
    <source>
        <dbReference type="ARBA" id="ARBA00022833"/>
    </source>
</evidence>
<evidence type="ECO:0000256" key="2">
    <source>
        <dbReference type="ARBA" id="ARBA00022771"/>
    </source>
</evidence>
<dbReference type="EMBL" id="BMML01000009">
    <property type="protein sequence ID" value="GGN16331.1"/>
    <property type="molecule type" value="Genomic_DNA"/>
</dbReference>
<evidence type="ECO:0000259" key="4">
    <source>
        <dbReference type="PROSITE" id="PS50837"/>
    </source>
</evidence>
<dbReference type="PROSITE" id="PS50837">
    <property type="entry name" value="NACHT"/>
    <property type="match status" value="1"/>
</dbReference>
<reference evidence="5" key="1">
    <citation type="journal article" date="2014" name="Int. J. Syst. Evol. Microbiol.">
        <title>Complete genome sequence of Corynebacterium casei LMG S-19264T (=DSM 44701T), isolated from a smear-ripened cheese.</title>
        <authorList>
            <consortium name="US DOE Joint Genome Institute (JGI-PGF)"/>
            <person name="Walter F."/>
            <person name="Albersmeier A."/>
            <person name="Kalinowski J."/>
            <person name="Ruckert C."/>
        </authorList>
    </citation>
    <scope>NUCLEOTIDE SEQUENCE</scope>
    <source>
        <strain evidence="5">CGMCC 4.7110</strain>
    </source>
</reference>
<gene>
    <name evidence="5" type="ORF">GCM10011578_044750</name>
</gene>
<dbReference type="InterPro" id="IPR001876">
    <property type="entry name" value="Znf_RanBP2"/>
</dbReference>
<dbReference type="Gene3D" id="1.25.10.10">
    <property type="entry name" value="Leucine-rich Repeat Variant"/>
    <property type="match status" value="1"/>
</dbReference>
<dbReference type="Gene3D" id="3.40.50.300">
    <property type="entry name" value="P-loop containing nucleotide triphosphate hydrolases"/>
    <property type="match status" value="1"/>
</dbReference>
<dbReference type="SUPFAM" id="SSF52540">
    <property type="entry name" value="P-loop containing nucleoside triphosphate hydrolases"/>
    <property type="match status" value="1"/>
</dbReference>
<dbReference type="InterPro" id="IPR027417">
    <property type="entry name" value="P-loop_NTPase"/>
</dbReference>
<dbReference type="InterPro" id="IPR007111">
    <property type="entry name" value="NACHT_NTPase"/>
</dbReference>
<dbReference type="InterPro" id="IPR016024">
    <property type="entry name" value="ARM-type_fold"/>
</dbReference>
<dbReference type="InterPro" id="IPR011989">
    <property type="entry name" value="ARM-like"/>
</dbReference>
<keyword evidence="3" id="KW-0862">Zinc</keyword>
<proteinExistence type="predicted"/>
<dbReference type="AlphaFoldDB" id="A0A917XEC8"/>
<keyword evidence="1" id="KW-0479">Metal-binding</keyword>
<dbReference type="Proteomes" id="UP000653411">
    <property type="component" value="Unassembled WGS sequence"/>
</dbReference>
<feature type="domain" description="NACHT" evidence="4">
    <location>
        <begin position="267"/>
        <end position="360"/>
    </location>
</feature>